<protein>
    <submittedName>
        <fullName evidence="2">Uncharacterized protein</fullName>
    </submittedName>
</protein>
<feature type="compositionally biased region" description="Basic and acidic residues" evidence="1">
    <location>
        <begin position="164"/>
        <end position="184"/>
    </location>
</feature>
<feature type="compositionally biased region" description="Polar residues" evidence="1">
    <location>
        <begin position="49"/>
        <end position="60"/>
    </location>
</feature>
<reference evidence="2 3" key="1">
    <citation type="journal article" date="2023" name="Plants (Basel)">
        <title>Bridging the Gap: Combining Genomics and Transcriptomics Approaches to Understand Stylosanthes scabra, an Orphan Legume from the Brazilian Caatinga.</title>
        <authorList>
            <person name="Ferreira-Neto J.R.C."/>
            <person name="da Silva M.D."/>
            <person name="Binneck E."/>
            <person name="de Melo N.F."/>
            <person name="da Silva R.H."/>
            <person name="de Melo A.L.T.M."/>
            <person name="Pandolfi V."/>
            <person name="Bustamante F.O."/>
            <person name="Brasileiro-Vidal A.C."/>
            <person name="Benko-Iseppon A.M."/>
        </authorList>
    </citation>
    <scope>NUCLEOTIDE SEQUENCE [LARGE SCALE GENOMIC DNA]</scope>
    <source>
        <tissue evidence="2">Leaves</tissue>
    </source>
</reference>
<feature type="compositionally biased region" description="Low complexity" evidence="1">
    <location>
        <begin position="117"/>
        <end position="128"/>
    </location>
</feature>
<evidence type="ECO:0000313" key="2">
    <source>
        <dbReference type="EMBL" id="MED6193712.1"/>
    </source>
</evidence>
<feature type="compositionally biased region" description="Basic and acidic residues" evidence="1">
    <location>
        <begin position="136"/>
        <end position="149"/>
    </location>
</feature>
<feature type="compositionally biased region" description="Basic and acidic residues" evidence="1">
    <location>
        <begin position="61"/>
        <end position="75"/>
    </location>
</feature>
<sequence>MQSRVALAYRAARRLSQRGLCSATRSRTADPEVHSGELEAGPEVHQPAPQGTKSNNTRSTKFVETDHASSKKDEDPLANPKSPTEPSSKLKSTGVNQPLDPSLQQRRKQGSKASLLEEVSCAAEVVEAPFPDEKEEDIRKKQEEDNREYFKHHKASPLSELEVADTRKPVSRASDKTADSRREVGSSGVIGWLPEQLDTAEDSLRRATEIWRQNAMRGDPDAPHSRILRQLRGEDF</sequence>
<keyword evidence="3" id="KW-1185">Reference proteome</keyword>
<comment type="caution">
    <text evidence="2">The sequence shown here is derived from an EMBL/GenBank/DDBJ whole genome shotgun (WGS) entry which is preliminary data.</text>
</comment>
<accession>A0ABU6X6Y5</accession>
<feature type="compositionally biased region" description="Basic and acidic residues" evidence="1">
    <location>
        <begin position="27"/>
        <end position="37"/>
    </location>
</feature>
<proteinExistence type="predicted"/>
<evidence type="ECO:0000313" key="3">
    <source>
        <dbReference type="Proteomes" id="UP001341840"/>
    </source>
</evidence>
<gene>
    <name evidence="2" type="ORF">PIB30_022008</name>
</gene>
<name>A0ABU6X6Y5_9FABA</name>
<feature type="region of interest" description="Disordered" evidence="1">
    <location>
        <begin position="13"/>
        <end position="187"/>
    </location>
</feature>
<feature type="compositionally biased region" description="Polar residues" evidence="1">
    <location>
        <begin position="81"/>
        <end position="96"/>
    </location>
</feature>
<dbReference type="PANTHER" id="PTHR35985:SF1">
    <property type="entry name" value="OS07G0675200 PROTEIN"/>
    <property type="match status" value="1"/>
</dbReference>
<feature type="region of interest" description="Disordered" evidence="1">
    <location>
        <begin position="215"/>
        <end position="236"/>
    </location>
</feature>
<evidence type="ECO:0000256" key="1">
    <source>
        <dbReference type="SAM" id="MobiDB-lite"/>
    </source>
</evidence>
<organism evidence="2 3">
    <name type="scientific">Stylosanthes scabra</name>
    <dbReference type="NCBI Taxonomy" id="79078"/>
    <lineage>
        <taxon>Eukaryota</taxon>
        <taxon>Viridiplantae</taxon>
        <taxon>Streptophyta</taxon>
        <taxon>Embryophyta</taxon>
        <taxon>Tracheophyta</taxon>
        <taxon>Spermatophyta</taxon>
        <taxon>Magnoliopsida</taxon>
        <taxon>eudicotyledons</taxon>
        <taxon>Gunneridae</taxon>
        <taxon>Pentapetalae</taxon>
        <taxon>rosids</taxon>
        <taxon>fabids</taxon>
        <taxon>Fabales</taxon>
        <taxon>Fabaceae</taxon>
        <taxon>Papilionoideae</taxon>
        <taxon>50 kb inversion clade</taxon>
        <taxon>dalbergioids sensu lato</taxon>
        <taxon>Dalbergieae</taxon>
        <taxon>Pterocarpus clade</taxon>
        <taxon>Stylosanthes</taxon>
    </lineage>
</organism>
<dbReference type="EMBL" id="JASCZI010211522">
    <property type="protein sequence ID" value="MED6193712.1"/>
    <property type="molecule type" value="Genomic_DNA"/>
</dbReference>
<dbReference type="PANTHER" id="PTHR35985">
    <property type="entry name" value="OS07G0675200 PROTEIN"/>
    <property type="match status" value="1"/>
</dbReference>
<dbReference type="Proteomes" id="UP001341840">
    <property type="component" value="Unassembled WGS sequence"/>
</dbReference>